<keyword evidence="2 8" id="KW-0645">Protease</keyword>
<evidence type="ECO:0000256" key="2">
    <source>
        <dbReference type="ARBA" id="ARBA00022670"/>
    </source>
</evidence>
<dbReference type="EMBL" id="JAVRHL010000002">
    <property type="protein sequence ID" value="MDT0682554.1"/>
    <property type="molecule type" value="Genomic_DNA"/>
</dbReference>
<dbReference type="Pfam" id="PF02586">
    <property type="entry name" value="SRAP"/>
    <property type="match status" value="1"/>
</dbReference>
<dbReference type="InterPro" id="IPR003738">
    <property type="entry name" value="SRAP"/>
</dbReference>
<dbReference type="RefSeq" id="WP_311691342.1">
    <property type="nucleotide sequence ID" value="NZ_JAVRHL010000002.1"/>
</dbReference>
<comment type="similarity">
    <text evidence="1 8">Belongs to the SOS response-associated peptidase family.</text>
</comment>
<evidence type="ECO:0000256" key="4">
    <source>
        <dbReference type="ARBA" id="ARBA00022801"/>
    </source>
</evidence>
<dbReference type="PANTHER" id="PTHR13604">
    <property type="entry name" value="DC12-RELATED"/>
    <property type="match status" value="1"/>
</dbReference>
<evidence type="ECO:0000313" key="9">
    <source>
        <dbReference type="EMBL" id="MDT0682554.1"/>
    </source>
</evidence>
<sequence>MCGRFIITPPGPAIAEIFDAAPSNDLPPTPNYNVCPTDSIHTVTSEAGARRLRPMRWGFIPHWYKAPDGGPLLINARSETMAEKPAFRSACRERRCLVPASGFYEWTKEGEARLPWLIRRADDVPLVFAAIWQGWEGEAGAFDTVAIVTTAASGEMTELHSRAPLVLGPEDWALWLGEAGHGAARLMRPAPEGTFTFHRVDPAVNSNRAEGPSLIEPLAA</sequence>
<keyword evidence="6" id="KW-0238">DNA-binding</keyword>
<keyword evidence="3" id="KW-0227">DNA damage</keyword>
<keyword evidence="7" id="KW-0456">Lyase</keyword>
<evidence type="ECO:0000256" key="6">
    <source>
        <dbReference type="ARBA" id="ARBA00023125"/>
    </source>
</evidence>
<keyword evidence="5" id="KW-0190">Covalent protein-DNA linkage</keyword>
<dbReference type="SUPFAM" id="SSF143081">
    <property type="entry name" value="BB1717-like"/>
    <property type="match status" value="1"/>
</dbReference>
<dbReference type="Proteomes" id="UP001265259">
    <property type="component" value="Unassembled WGS sequence"/>
</dbReference>
<keyword evidence="4 8" id="KW-0378">Hydrolase</keyword>
<evidence type="ECO:0000256" key="5">
    <source>
        <dbReference type="ARBA" id="ARBA00023124"/>
    </source>
</evidence>
<evidence type="ECO:0000256" key="7">
    <source>
        <dbReference type="ARBA" id="ARBA00023239"/>
    </source>
</evidence>
<dbReference type="EC" id="3.4.-.-" evidence="8"/>
<evidence type="ECO:0000256" key="1">
    <source>
        <dbReference type="ARBA" id="ARBA00008136"/>
    </source>
</evidence>
<proteinExistence type="inferred from homology"/>
<evidence type="ECO:0000313" key="10">
    <source>
        <dbReference type="Proteomes" id="UP001265259"/>
    </source>
</evidence>
<reference evidence="9 10" key="1">
    <citation type="submission" date="2023-09" db="EMBL/GenBank/DDBJ databases">
        <authorList>
            <person name="Rey-Velasco X."/>
        </authorList>
    </citation>
    <scope>NUCLEOTIDE SEQUENCE [LARGE SCALE GENOMIC DNA]</scope>
    <source>
        <strain evidence="9 10">F158</strain>
    </source>
</reference>
<dbReference type="PANTHER" id="PTHR13604:SF0">
    <property type="entry name" value="ABASIC SITE PROCESSING PROTEIN HMCES"/>
    <property type="match status" value="1"/>
</dbReference>
<accession>A0ABU3DFS2</accession>
<evidence type="ECO:0000256" key="8">
    <source>
        <dbReference type="RuleBase" id="RU364100"/>
    </source>
</evidence>
<keyword evidence="10" id="KW-1185">Reference proteome</keyword>
<protein>
    <recommendedName>
        <fullName evidence="8">Abasic site processing protein</fullName>
        <ecNumber evidence="8">3.4.-.-</ecNumber>
    </recommendedName>
</protein>
<name>A0ABU3DFS2_9RHOB</name>
<gene>
    <name evidence="9" type="ORF">RM543_07650</name>
</gene>
<organism evidence="9 10">
    <name type="scientific">Tropicimonas omnivorans</name>
    <dbReference type="NCBI Taxonomy" id="3075590"/>
    <lineage>
        <taxon>Bacteria</taxon>
        <taxon>Pseudomonadati</taxon>
        <taxon>Pseudomonadota</taxon>
        <taxon>Alphaproteobacteria</taxon>
        <taxon>Rhodobacterales</taxon>
        <taxon>Roseobacteraceae</taxon>
        <taxon>Tropicimonas</taxon>
    </lineage>
</organism>
<comment type="caution">
    <text evidence="9">The sequence shown here is derived from an EMBL/GenBank/DDBJ whole genome shotgun (WGS) entry which is preliminary data.</text>
</comment>
<dbReference type="Gene3D" id="3.90.1680.10">
    <property type="entry name" value="SOS response associated peptidase-like"/>
    <property type="match status" value="1"/>
</dbReference>
<evidence type="ECO:0000256" key="3">
    <source>
        <dbReference type="ARBA" id="ARBA00022763"/>
    </source>
</evidence>
<dbReference type="InterPro" id="IPR036590">
    <property type="entry name" value="SRAP-like"/>
</dbReference>